<evidence type="ECO:0000313" key="14">
    <source>
        <dbReference type="Proteomes" id="UP000614261"/>
    </source>
</evidence>
<comment type="subcellular location">
    <subcellularLocation>
        <location evidence="1">Cell outer membrane</location>
        <topology evidence="1">Multi-pass membrane protein</topology>
    </subcellularLocation>
</comment>
<evidence type="ECO:0000256" key="5">
    <source>
        <dbReference type="ARBA" id="ARBA00022692"/>
    </source>
</evidence>
<evidence type="ECO:0000256" key="4">
    <source>
        <dbReference type="ARBA" id="ARBA00022496"/>
    </source>
</evidence>
<dbReference type="PANTHER" id="PTHR32552:SF81">
    <property type="entry name" value="TONB-DEPENDENT OUTER MEMBRANE RECEPTOR"/>
    <property type="match status" value="1"/>
</dbReference>
<evidence type="ECO:0000256" key="1">
    <source>
        <dbReference type="ARBA" id="ARBA00004571"/>
    </source>
</evidence>
<dbReference type="Proteomes" id="UP000614261">
    <property type="component" value="Unassembled WGS sequence"/>
</dbReference>
<sequence>MRTPSLALLALPVAMLASPVLAQAPVSIDIASGRLDAAIIALGRQAGITIGIGDPRLGAHRVRRLRGRMTPEQALERMLKDTDARPVRLATGHWRITRITSASRRSGAPIRLAIAMPTQVADPVEEIVVTARPATAETLSRDMFGHLHLDGDFVLGPQGRGSDALIERLPSLGSTQLGPGRNRLFLRAIADSSFNGPTQAVVGQYLGTARLNYNAPDPDLRLVDLNTIEVRQGPQGTLYGAGTLGGVIRLLPNMPDLGDWQGAQSISLAATQHGNPSVDGSAVLNAPIVPGTLGIRAVVYGSREGGYIDDRLRERDDINRVDTIGGRISARLEPGDGWTIDLMAAAQNIDGRDSQYADRIGDRLDRASPFAQPFRNRFRLGQLAVGKQWDSFELLSTTTATRLDLSETFDASQPGAAPSLFRQHGETQLITNETRLSGEASGGIGWLAGTSVLNNRYRIRRARGSVERSSAITGIENEVDEATAFAEVAIPATDRLFLDVGGRVSHVRLSGEALDTPFAAIAVLARSSARRQQTAFLPSAGLRYRFSGALSGHARYQEGFRPGGIGVRNGMVRRYLPDNVSAVEAGLAFTGSTLSGDVTMAYTRWRNIQADLIDSDGLPATENIGNGRIVTIDATLAWQPVPAVSLEASAVWADSRLVNPAAGIFVLPANRAGFDFASIPAGAVVAESNDLPNVARLSGRMSASYRTTLGAAGDLTLAGSLRYTGRSRLGIGPVLGVEQGDVLDTSLSASITRGARTIWLQATNLLDSRGNRFALGSPFTLPLGDQITPLRPRTIKIGADFSF</sequence>
<dbReference type="PANTHER" id="PTHR32552">
    <property type="entry name" value="FERRICHROME IRON RECEPTOR-RELATED"/>
    <property type="match status" value="1"/>
</dbReference>
<dbReference type="SUPFAM" id="SSF56935">
    <property type="entry name" value="Porins"/>
    <property type="match status" value="1"/>
</dbReference>
<keyword evidence="11" id="KW-0732">Signal</keyword>
<evidence type="ECO:0000259" key="12">
    <source>
        <dbReference type="Pfam" id="PF00593"/>
    </source>
</evidence>
<name>A0ABQ1JP58_9SPHN</name>
<keyword evidence="8" id="KW-0798">TonB box</keyword>
<dbReference type="Gene3D" id="3.55.50.30">
    <property type="match status" value="1"/>
</dbReference>
<keyword evidence="2" id="KW-0813">Transport</keyword>
<protein>
    <recommendedName>
        <fullName evidence="12">TonB-dependent receptor-like beta-barrel domain-containing protein</fullName>
    </recommendedName>
</protein>
<feature type="domain" description="TonB-dependent receptor-like beta-barrel" evidence="12">
    <location>
        <begin position="304"/>
        <end position="728"/>
    </location>
</feature>
<keyword evidence="4" id="KW-0410">Iron transport</keyword>
<dbReference type="InterPro" id="IPR000531">
    <property type="entry name" value="Beta-barrel_TonB"/>
</dbReference>
<evidence type="ECO:0000313" key="13">
    <source>
        <dbReference type="EMBL" id="GGB74028.1"/>
    </source>
</evidence>
<evidence type="ECO:0000256" key="7">
    <source>
        <dbReference type="ARBA" id="ARBA00023065"/>
    </source>
</evidence>
<dbReference type="InterPro" id="IPR039426">
    <property type="entry name" value="TonB-dep_rcpt-like"/>
</dbReference>
<evidence type="ECO:0000256" key="2">
    <source>
        <dbReference type="ARBA" id="ARBA00022448"/>
    </source>
</evidence>
<dbReference type="EMBL" id="BMGD01000006">
    <property type="protein sequence ID" value="GGB74028.1"/>
    <property type="molecule type" value="Genomic_DNA"/>
</dbReference>
<dbReference type="Pfam" id="PF00593">
    <property type="entry name" value="TonB_dep_Rec_b-barrel"/>
    <property type="match status" value="1"/>
</dbReference>
<keyword evidence="9" id="KW-0472">Membrane</keyword>
<feature type="signal peptide" evidence="11">
    <location>
        <begin position="1"/>
        <end position="22"/>
    </location>
</feature>
<organism evidence="13 14">
    <name type="scientific">Blastomonas aquatica</name>
    <dbReference type="NCBI Taxonomy" id="1510276"/>
    <lineage>
        <taxon>Bacteria</taxon>
        <taxon>Pseudomonadati</taxon>
        <taxon>Pseudomonadota</taxon>
        <taxon>Alphaproteobacteria</taxon>
        <taxon>Sphingomonadales</taxon>
        <taxon>Sphingomonadaceae</taxon>
        <taxon>Blastomonas</taxon>
    </lineage>
</organism>
<evidence type="ECO:0000256" key="10">
    <source>
        <dbReference type="ARBA" id="ARBA00023237"/>
    </source>
</evidence>
<keyword evidence="3" id="KW-1134">Transmembrane beta strand</keyword>
<feature type="chain" id="PRO_5047044896" description="TonB-dependent receptor-like beta-barrel domain-containing protein" evidence="11">
    <location>
        <begin position="23"/>
        <end position="803"/>
    </location>
</feature>
<proteinExistence type="predicted"/>
<evidence type="ECO:0000256" key="3">
    <source>
        <dbReference type="ARBA" id="ARBA00022452"/>
    </source>
</evidence>
<keyword evidence="6" id="KW-0408">Iron</keyword>
<keyword evidence="14" id="KW-1185">Reference proteome</keyword>
<gene>
    <name evidence="13" type="ORF">GCM10010833_31580</name>
</gene>
<keyword evidence="5" id="KW-0812">Transmembrane</keyword>
<comment type="caution">
    <text evidence="13">The sequence shown here is derived from an EMBL/GenBank/DDBJ whole genome shotgun (WGS) entry which is preliminary data.</text>
</comment>
<evidence type="ECO:0000256" key="6">
    <source>
        <dbReference type="ARBA" id="ARBA00023004"/>
    </source>
</evidence>
<keyword evidence="7" id="KW-0406">Ion transport</keyword>
<dbReference type="Gene3D" id="2.40.170.20">
    <property type="entry name" value="TonB-dependent receptor, beta-barrel domain"/>
    <property type="match status" value="1"/>
</dbReference>
<dbReference type="RefSeq" id="WP_188515402.1">
    <property type="nucleotide sequence ID" value="NZ_BMGD01000006.1"/>
</dbReference>
<reference evidence="14" key="1">
    <citation type="journal article" date="2019" name="Int. J. Syst. Evol. Microbiol.">
        <title>The Global Catalogue of Microorganisms (GCM) 10K type strain sequencing project: providing services to taxonomists for standard genome sequencing and annotation.</title>
        <authorList>
            <consortium name="The Broad Institute Genomics Platform"/>
            <consortium name="The Broad Institute Genome Sequencing Center for Infectious Disease"/>
            <person name="Wu L."/>
            <person name="Ma J."/>
        </authorList>
    </citation>
    <scope>NUCLEOTIDE SEQUENCE [LARGE SCALE GENOMIC DNA]</scope>
    <source>
        <strain evidence="14">CGMCC 1.12851</strain>
    </source>
</reference>
<dbReference type="InterPro" id="IPR036942">
    <property type="entry name" value="Beta-barrel_TonB_sf"/>
</dbReference>
<evidence type="ECO:0000256" key="8">
    <source>
        <dbReference type="ARBA" id="ARBA00023077"/>
    </source>
</evidence>
<accession>A0ABQ1JP58</accession>
<evidence type="ECO:0000256" key="11">
    <source>
        <dbReference type="SAM" id="SignalP"/>
    </source>
</evidence>
<evidence type="ECO:0000256" key="9">
    <source>
        <dbReference type="ARBA" id="ARBA00023136"/>
    </source>
</evidence>
<keyword evidence="10" id="KW-0998">Cell outer membrane</keyword>